<keyword evidence="2" id="KW-1185">Reference proteome</keyword>
<dbReference type="EMBL" id="JAERQM010000003">
    <property type="protein sequence ID" value="MBU8544438.1"/>
    <property type="molecule type" value="Genomic_DNA"/>
</dbReference>
<name>A0ABS6H8Z3_9PROT</name>
<dbReference type="Proteomes" id="UP000689967">
    <property type="component" value="Unassembled WGS sequence"/>
</dbReference>
<sequence>MAAGIIVVEPERIPRRTPAPAQRDELLRIWNLVDDDSRKLLLFFALLLAREQGLVPPNTPLMITDRVL</sequence>
<accession>A0ABS6H8Z3</accession>
<gene>
    <name evidence="1" type="ORF">JJQ90_12025</name>
</gene>
<evidence type="ECO:0000313" key="2">
    <source>
        <dbReference type="Proteomes" id="UP000689967"/>
    </source>
</evidence>
<reference evidence="1 2" key="1">
    <citation type="submission" date="2021-01" db="EMBL/GenBank/DDBJ databases">
        <title>Roseomonas sp. nov, a bacterium isolated from an oil production mixture in Yumen Oilfield.</title>
        <authorList>
            <person name="Wu D."/>
        </authorList>
    </citation>
    <scope>NUCLEOTIDE SEQUENCE [LARGE SCALE GENOMIC DNA]</scope>
    <source>
        <strain evidence="1 2">ROY-5-3</strain>
    </source>
</reference>
<comment type="caution">
    <text evidence="1">The sequence shown here is derived from an EMBL/GenBank/DDBJ whole genome shotgun (WGS) entry which is preliminary data.</text>
</comment>
<evidence type="ECO:0000313" key="1">
    <source>
        <dbReference type="EMBL" id="MBU8544438.1"/>
    </source>
</evidence>
<proteinExistence type="predicted"/>
<protein>
    <submittedName>
        <fullName evidence="1">Uncharacterized protein</fullName>
    </submittedName>
</protein>
<dbReference type="RefSeq" id="WP_216875704.1">
    <property type="nucleotide sequence ID" value="NZ_JAERQM010000003.1"/>
</dbReference>
<organism evidence="1 2">
    <name type="scientific">Falsiroseomonas oleicola</name>
    <dbReference type="NCBI Taxonomy" id="2801474"/>
    <lineage>
        <taxon>Bacteria</taxon>
        <taxon>Pseudomonadati</taxon>
        <taxon>Pseudomonadota</taxon>
        <taxon>Alphaproteobacteria</taxon>
        <taxon>Acetobacterales</taxon>
        <taxon>Roseomonadaceae</taxon>
        <taxon>Falsiroseomonas</taxon>
    </lineage>
</organism>